<comment type="caution">
    <text evidence="9">The sequence shown here is derived from an EMBL/GenBank/DDBJ whole genome shotgun (WGS) entry which is preliminary data.</text>
</comment>
<gene>
    <name evidence="9" type="ORF">KCX82_00970</name>
</gene>
<dbReference type="GO" id="GO:0005886">
    <property type="term" value="C:plasma membrane"/>
    <property type="evidence" value="ECO:0007669"/>
    <property type="project" value="UniProtKB-SubCell"/>
</dbReference>
<comment type="similarity">
    <text evidence="2 8">Belongs to the alanine or glycine:cation symporter (AGCS) (TC 2.A.25) family.</text>
</comment>
<dbReference type="EMBL" id="JAGSND010000001">
    <property type="protein sequence ID" value="MBR0596435.1"/>
    <property type="molecule type" value="Genomic_DNA"/>
</dbReference>
<dbReference type="Proteomes" id="UP000675664">
    <property type="component" value="Unassembled WGS sequence"/>
</dbReference>
<dbReference type="AlphaFoldDB" id="A0A8J7VZW2"/>
<proteinExistence type="inferred from homology"/>
<evidence type="ECO:0000256" key="7">
    <source>
        <dbReference type="ARBA" id="ARBA00023136"/>
    </source>
</evidence>
<feature type="transmembrane region" description="Helical" evidence="8">
    <location>
        <begin position="134"/>
        <end position="158"/>
    </location>
</feature>
<evidence type="ECO:0000256" key="1">
    <source>
        <dbReference type="ARBA" id="ARBA00004651"/>
    </source>
</evidence>
<feature type="transmembrane region" description="Helical" evidence="8">
    <location>
        <begin position="212"/>
        <end position="232"/>
    </location>
</feature>
<feature type="transmembrane region" description="Helical" evidence="8">
    <location>
        <begin position="432"/>
        <end position="452"/>
    </location>
</feature>
<dbReference type="GO" id="GO:0005283">
    <property type="term" value="F:amino acid:sodium symporter activity"/>
    <property type="evidence" value="ECO:0007669"/>
    <property type="project" value="InterPro"/>
</dbReference>
<dbReference type="NCBIfam" id="TIGR00835">
    <property type="entry name" value="agcS"/>
    <property type="match status" value="1"/>
</dbReference>
<protein>
    <submittedName>
        <fullName evidence="9">Alanine:cation symporter family protein</fullName>
    </submittedName>
</protein>
<keyword evidence="7 8" id="KW-0472">Membrane</keyword>
<dbReference type="InterPro" id="IPR001463">
    <property type="entry name" value="Na/Ala_symport"/>
</dbReference>
<feature type="transmembrane region" description="Helical" evidence="8">
    <location>
        <begin position="401"/>
        <end position="426"/>
    </location>
</feature>
<evidence type="ECO:0000313" key="9">
    <source>
        <dbReference type="EMBL" id="MBR0596435.1"/>
    </source>
</evidence>
<evidence type="ECO:0000256" key="8">
    <source>
        <dbReference type="RuleBase" id="RU363064"/>
    </source>
</evidence>
<evidence type="ECO:0000256" key="2">
    <source>
        <dbReference type="ARBA" id="ARBA00009261"/>
    </source>
</evidence>
<name>A0A8J7VZW2_9FIRM</name>
<keyword evidence="8" id="KW-0769">Symport</keyword>
<dbReference type="PANTHER" id="PTHR30330:SF7">
    <property type="entry name" value="SODIUM_PROTON-DEPENDENT ALANINE CARRIER PROTEIN YRBD-RELATED"/>
    <property type="match status" value="1"/>
</dbReference>
<feature type="transmembrane region" description="Helical" evidence="8">
    <location>
        <begin position="361"/>
        <end position="381"/>
    </location>
</feature>
<evidence type="ECO:0000256" key="3">
    <source>
        <dbReference type="ARBA" id="ARBA00022448"/>
    </source>
</evidence>
<keyword evidence="5 8" id="KW-0812">Transmembrane</keyword>
<evidence type="ECO:0000256" key="5">
    <source>
        <dbReference type="ARBA" id="ARBA00022692"/>
    </source>
</evidence>
<feature type="transmembrane region" description="Helical" evidence="8">
    <location>
        <begin position="14"/>
        <end position="34"/>
    </location>
</feature>
<organism evidence="9 10">
    <name type="scientific">Sinanaerobacter chloroacetimidivorans</name>
    <dbReference type="NCBI Taxonomy" id="2818044"/>
    <lineage>
        <taxon>Bacteria</taxon>
        <taxon>Bacillati</taxon>
        <taxon>Bacillota</taxon>
        <taxon>Clostridia</taxon>
        <taxon>Peptostreptococcales</taxon>
        <taxon>Anaerovoracaceae</taxon>
        <taxon>Sinanaerobacter</taxon>
    </lineage>
</organism>
<reference evidence="9" key="1">
    <citation type="submission" date="2021-04" db="EMBL/GenBank/DDBJ databases">
        <title>Sinoanaerobacter chloroacetimidivorans sp. nov., an obligate anaerobic bacterium isolated from anaerobic sludge.</title>
        <authorList>
            <person name="Bao Y."/>
        </authorList>
    </citation>
    <scope>NUCLEOTIDE SEQUENCE</scope>
    <source>
        <strain evidence="9">BAD-6</strain>
    </source>
</reference>
<feature type="transmembrane region" description="Helical" evidence="8">
    <location>
        <begin position="181"/>
        <end position="200"/>
    </location>
</feature>
<dbReference type="Pfam" id="PF01235">
    <property type="entry name" value="Na_Ala_symp"/>
    <property type="match status" value="1"/>
</dbReference>
<evidence type="ECO:0000256" key="6">
    <source>
        <dbReference type="ARBA" id="ARBA00022989"/>
    </source>
</evidence>
<comment type="subcellular location">
    <subcellularLocation>
        <location evidence="1 8">Cell membrane</location>
        <topology evidence="1 8">Multi-pass membrane protein</topology>
    </subcellularLocation>
</comment>
<reference evidence="9" key="2">
    <citation type="submission" date="2021-04" db="EMBL/GenBank/DDBJ databases">
        <authorList>
            <person name="Liu J."/>
        </authorList>
    </citation>
    <scope>NUCLEOTIDE SEQUENCE</scope>
    <source>
        <strain evidence="9">BAD-6</strain>
    </source>
</reference>
<dbReference type="RefSeq" id="WP_227016565.1">
    <property type="nucleotide sequence ID" value="NZ_JAGSND010000001.1"/>
</dbReference>
<feature type="transmembrane region" description="Helical" evidence="8">
    <location>
        <begin position="238"/>
        <end position="261"/>
    </location>
</feature>
<evidence type="ECO:0000313" key="10">
    <source>
        <dbReference type="Proteomes" id="UP000675664"/>
    </source>
</evidence>
<feature type="transmembrane region" description="Helical" evidence="8">
    <location>
        <begin position="300"/>
        <end position="319"/>
    </location>
</feature>
<sequence>MDALVNVTGRLTGIIWSTPLIVLCLLVGLVYTVVLKGFQITKIKEMIGLLGGENKQETKEGLSSFQSFCLSVGTRVGTGNILGVISAIATGGPGAVFWMWILGILGAATSFAEHSIAQLYKRRIDGIYRGGTAFFIRYGIGGAFGAALSVAFAFLGYLSTGVLGALQPGACTDALHSGFDIPRPISAVIVAILVFAVLYGGIRQIGFISEKIVPIMSVLYLLIAIVIVIANITKLPGVLATIVTSAFGTNAVFGGIVGTAINMGVKRGVYSSEAGQGTSTPHSATADVSHPAKQGLVQALSVYVVTILICSASAFMILLPGTYNVEGTAGAMIYEGLPGIEAGITYAQAAADTVIPGFGKYFMATALFLFAFTTAIGQYNIAETNAANIYKGFAEKKSLQLLLKLIYMVPCVIGGLLNISAVWGLSDIGMGLNAWVTLLTLLYFVPTTLIIFKDYYEQKAQGIDPVFRPSRYGIKNAELWEEIADEYEAKRKK</sequence>
<accession>A0A8J7VZW2</accession>
<dbReference type="PANTHER" id="PTHR30330">
    <property type="entry name" value="AGSS FAMILY TRANSPORTER, SODIUM-ALANINE"/>
    <property type="match status" value="1"/>
</dbReference>
<keyword evidence="10" id="KW-1185">Reference proteome</keyword>
<evidence type="ECO:0000256" key="4">
    <source>
        <dbReference type="ARBA" id="ARBA00022475"/>
    </source>
</evidence>
<keyword evidence="4 8" id="KW-1003">Cell membrane</keyword>
<feature type="transmembrane region" description="Helical" evidence="8">
    <location>
        <begin position="95"/>
        <end position="113"/>
    </location>
</feature>
<dbReference type="PRINTS" id="PR00175">
    <property type="entry name" value="NAALASMPORT"/>
</dbReference>
<keyword evidence="3 8" id="KW-0813">Transport</keyword>
<keyword evidence="6 8" id="KW-1133">Transmembrane helix</keyword>